<proteinExistence type="predicted"/>
<reference evidence="1 2" key="1">
    <citation type="journal article" date="2018" name="Front. Plant Sci.">
        <title>Red Clover (Trifolium pratense) and Zigzag Clover (T. medium) - A Picture of Genomic Similarities and Differences.</title>
        <authorList>
            <person name="Dluhosova J."/>
            <person name="Istvanek J."/>
            <person name="Nedelnik J."/>
            <person name="Repkova J."/>
        </authorList>
    </citation>
    <scope>NUCLEOTIDE SEQUENCE [LARGE SCALE GENOMIC DNA]</scope>
    <source>
        <strain evidence="2">cv. 10/8</strain>
        <tissue evidence="1">Leaf</tissue>
    </source>
</reference>
<organism evidence="1 2">
    <name type="scientific">Trifolium medium</name>
    <dbReference type="NCBI Taxonomy" id="97028"/>
    <lineage>
        <taxon>Eukaryota</taxon>
        <taxon>Viridiplantae</taxon>
        <taxon>Streptophyta</taxon>
        <taxon>Embryophyta</taxon>
        <taxon>Tracheophyta</taxon>
        <taxon>Spermatophyta</taxon>
        <taxon>Magnoliopsida</taxon>
        <taxon>eudicotyledons</taxon>
        <taxon>Gunneridae</taxon>
        <taxon>Pentapetalae</taxon>
        <taxon>rosids</taxon>
        <taxon>fabids</taxon>
        <taxon>Fabales</taxon>
        <taxon>Fabaceae</taxon>
        <taxon>Papilionoideae</taxon>
        <taxon>50 kb inversion clade</taxon>
        <taxon>NPAAA clade</taxon>
        <taxon>Hologalegina</taxon>
        <taxon>IRL clade</taxon>
        <taxon>Trifolieae</taxon>
        <taxon>Trifolium</taxon>
    </lineage>
</organism>
<evidence type="ECO:0000313" key="1">
    <source>
        <dbReference type="EMBL" id="MCI45020.1"/>
    </source>
</evidence>
<sequence>NFLYIIGSFSAYTTRQKEYSGGQLAVVGQYSVAAFHIHWRLPSRCSCLGNTGSSNRPCGYYY</sequence>
<name>A0A392SAM2_9FABA</name>
<keyword evidence="2" id="KW-1185">Reference proteome</keyword>
<feature type="non-terminal residue" evidence="1">
    <location>
        <position position="1"/>
    </location>
</feature>
<accession>A0A392SAM2</accession>
<dbReference type="EMBL" id="LXQA010338615">
    <property type="protein sequence ID" value="MCI45020.1"/>
    <property type="molecule type" value="Genomic_DNA"/>
</dbReference>
<evidence type="ECO:0000313" key="2">
    <source>
        <dbReference type="Proteomes" id="UP000265520"/>
    </source>
</evidence>
<dbReference type="AlphaFoldDB" id="A0A392SAM2"/>
<protein>
    <submittedName>
        <fullName evidence="1">Uncharacterized protein</fullName>
    </submittedName>
</protein>
<dbReference type="Proteomes" id="UP000265520">
    <property type="component" value="Unassembled WGS sequence"/>
</dbReference>
<comment type="caution">
    <text evidence="1">The sequence shown here is derived from an EMBL/GenBank/DDBJ whole genome shotgun (WGS) entry which is preliminary data.</text>
</comment>